<accession>A0ABU6XWG3</accession>
<feature type="compositionally biased region" description="Gly residues" evidence="1">
    <location>
        <begin position="47"/>
        <end position="58"/>
    </location>
</feature>
<keyword evidence="3" id="KW-1185">Reference proteome</keyword>
<dbReference type="EMBL" id="JASCZI010214058">
    <property type="protein sequence ID" value="MED6201840.1"/>
    <property type="molecule type" value="Genomic_DNA"/>
</dbReference>
<protein>
    <submittedName>
        <fullName evidence="2">Eukaryotic translation initiation factor 3 subunit C</fullName>
        <ecNumber evidence="2">3.4.22.68</ecNumber>
    </submittedName>
</protein>
<reference evidence="2 3" key="1">
    <citation type="journal article" date="2023" name="Plants (Basel)">
        <title>Bridging the Gap: Combining Genomics and Transcriptomics Approaches to Understand Stylosanthes scabra, an Orphan Legume from the Brazilian Caatinga.</title>
        <authorList>
            <person name="Ferreira-Neto J.R.C."/>
            <person name="da Silva M.D."/>
            <person name="Binneck E."/>
            <person name="de Melo N.F."/>
            <person name="da Silva R.H."/>
            <person name="de Melo A.L.T.M."/>
            <person name="Pandolfi V."/>
            <person name="Bustamante F.O."/>
            <person name="Brasileiro-Vidal A.C."/>
            <person name="Benko-Iseppon A.M."/>
        </authorList>
    </citation>
    <scope>NUCLEOTIDE SEQUENCE [LARGE SCALE GENOMIC DNA]</scope>
    <source>
        <tissue evidence="2">Leaves</tissue>
    </source>
</reference>
<dbReference type="Proteomes" id="UP001341840">
    <property type="component" value="Unassembled WGS sequence"/>
</dbReference>
<dbReference type="EC" id="3.4.22.68" evidence="2"/>
<dbReference type="GO" id="GO:0016787">
    <property type="term" value="F:hydrolase activity"/>
    <property type="evidence" value="ECO:0007669"/>
    <property type="project" value="UniProtKB-KW"/>
</dbReference>
<keyword evidence="2" id="KW-0648">Protein biosynthesis</keyword>
<proteinExistence type="predicted"/>
<dbReference type="GO" id="GO:0003743">
    <property type="term" value="F:translation initiation factor activity"/>
    <property type="evidence" value="ECO:0007669"/>
    <property type="project" value="UniProtKB-KW"/>
</dbReference>
<sequence>MEATIGGGGLDLPMRRRDGQDYAAAAAGGTTTGGGRWQELSGSQTRQGGGRYGSGGGRPLALGQVSGGGYSRDRAGRGSGRYQDSAYSGSGRTQGGSLRGPHGDVSSRMVSLKGVRA</sequence>
<feature type="region of interest" description="Disordered" evidence="1">
    <location>
        <begin position="21"/>
        <end position="117"/>
    </location>
</feature>
<gene>
    <name evidence="2" type="primary">TIF3C1_3</name>
    <name evidence="2" type="ORF">PIB30_117645</name>
</gene>
<comment type="caution">
    <text evidence="2">The sequence shown here is derived from an EMBL/GenBank/DDBJ whole genome shotgun (WGS) entry which is preliminary data.</text>
</comment>
<evidence type="ECO:0000313" key="2">
    <source>
        <dbReference type="EMBL" id="MED6201840.1"/>
    </source>
</evidence>
<keyword evidence="2" id="KW-0378">Hydrolase</keyword>
<keyword evidence="2" id="KW-0396">Initiation factor</keyword>
<evidence type="ECO:0000256" key="1">
    <source>
        <dbReference type="SAM" id="MobiDB-lite"/>
    </source>
</evidence>
<organism evidence="2 3">
    <name type="scientific">Stylosanthes scabra</name>
    <dbReference type="NCBI Taxonomy" id="79078"/>
    <lineage>
        <taxon>Eukaryota</taxon>
        <taxon>Viridiplantae</taxon>
        <taxon>Streptophyta</taxon>
        <taxon>Embryophyta</taxon>
        <taxon>Tracheophyta</taxon>
        <taxon>Spermatophyta</taxon>
        <taxon>Magnoliopsida</taxon>
        <taxon>eudicotyledons</taxon>
        <taxon>Gunneridae</taxon>
        <taxon>Pentapetalae</taxon>
        <taxon>rosids</taxon>
        <taxon>fabids</taxon>
        <taxon>Fabales</taxon>
        <taxon>Fabaceae</taxon>
        <taxon>Papilionoideae</taxon>
        <taxon>50 kb inversion clade</taxon>
        <taxon>dalbergioids sensu lato</taxon>
        <taxon>Dalbergieae</taxon>
        <taxon>Pterocarpus clade</taxon>
        <taxon>Stylosanthes</taxon>
    </lineage>
</organism>
<evidence type="ECO:0000313" key="3">
    <source>
        <dbReference type="Proteomes" id="UP001341840"/>
    </source>
</evidence>
<name>A0ABU6XWG3_9FABA</name>